<gene>
    <name evidence="1" type="ORF">TM448A00172_0021</name>
    <name evidence="2" type="ORF">TM448B00344_0007</name>
</gene>
<dbReference type="EMBL" id="MT143985">
    <property type="protein sequence ID" value="QJA45062.1"/>
    <property type="molecule type" value="Genomic_DNA"/>
</dbReference>
<dbReference type="AlphaFoldDB" id="A0A6H1ZC75"/>
<protein>
    <submittedName>
        <fullName evidence="1">Uncharacterized protein</fullName>
    </submittedName>
</protein>
<dbReference type="EMBL" id="MT144612">
    <property type="protein sequence ID" value="QJH95061.1"/>
    <property type="molecule type" value="Genomic_DNA"/>
</dbReference>
<accession>A0A6H1ZC75</accession>
<name>A0A6H1ZC75_9ZZZZ</name>
<proteinExistence type="predicted"/>
<evidence type="ECO:0000313" key="1">
    <source>
        <dbReference type="EMBL" id="QJA45062.1"/>
    </source>
</evidence>
<organism evidence="1">
    <name type="scientific">viral metagenome</name>
    <dbReference type="NCBI Taxonomy" id="1070528"/>
    <lineage>
        <taxon>unclassified sequences</taxon>
        <taxon>metagenomes</taxon>
        <taxon>organismal metagenomes</taxon>
    </lineage>
</organism>
<sequence>MSKKTTTQEVKKPIAEKEVITKTEATPEKRTASHSELLTTKGRFSLYAEKDVFVVKDVLGRVLCSCENEDAGMKKLRGFAR</sequence>
<evidence type="ECO:0000313" key="2">
    <source>
        <dbReference type="EMBL" id="QJH95061.1"/>
    </source>
</evidence>
<reference evidence="1" key="1">
    <citation type="submission" date="2020-03" db="EMBL/GenBank/DDBJ databases">
        <title>The deep terrestrial virosphere.</title>
        <authorList>
            <person name="Holmfeldt K."/>
            <person name="Nilsson E."/>
            <person name="Simone D."/>
            <person name="Lopez-Fernandez M."/>
            <person name="Wu X."/>
            <person name="de Brujin I."/>
            <person name="Lundin D."/>
            <person name="Andersson A."/>
            <person name="Bertilsson S."/>
            <person name="Dopson M."/>
        </authorList>
    </citation>
    <scope>NUCLEOTIDE SEQUENCE</scope>
    <source>
        <strain evidence="1">TM448A00172</strain>
        <strain evidence="2">TM448B00344</strain>
    </source>
</reference>